<feature type="compositionally biased region" description="Basic residues" evidence="1">
    <location>
        <begin position="16"/>
        <end position="28"/>
    </location>
</feature>
<feature type="compositionally biased region" description="Basic and acidic residues" evidence="1">
    <location>
        <begin position="1"/>
        <end position="15"/>
    </location>
</feature>
<dbReference type="Proteomes" id="UP000319576">
    <property type="component" value="Chromosome"/>
</dbReference>
<reference evidence="2 3" key="1">
    <citation type="submission" date="2019-02" db="EMBL/GenBank/DDBJ databases">
        <title>Deep-cultivation of Planctomycetes and their phenomic and genomic characterization uncovers novel biology.</title>
        <authorList>
            <person name="Wiegand S."/>
            <person name="Jogler M."/>
            <person name="Boedeker C."/>
            <person name="Pinto D."/>
            <person name="Vollmers J."/>
            <person name="Rivas-Marin E."/>
            <person name="Kohn T."/>
            <person name="Peeters S.H."/>
            <person name="Heuer A."/>
            <person name="Rast P."/>
            <person name="Oberbeckmann S."/>
            <person name="Bunk B."/>
            <person name="Jeske O."/>
            <person name="Meyerdierks A."/>
            <person name="Storesund J.E."/>
            <person name="Kallscheuer N."/>
            <person name="Luecker S."/>
            <person name="Lage O.M."/>
            <person name="Pohl T."/>
            <person name="Merkel B.J."/>
            <person name="Hornburger P."/>
            <person name="Mueller R.-W."/>
            <person name="Bruemmer F."/>
            <person name="Labrenz M."/>
            <person name="Spormann A.M."/>
            <person name="Op den Camp H."/>
            <person name="Overmann J."/>
            <person name="Amann R."/>
            <person name="Jetten M.S.M."/>
            <person name="Mascher T."/>
            <person name="Medema M.H."/>
            <person name="Devos D.P."/>
            <person name="Kaster A.-K."/>
            <person name="Ovreas L."/>
            <person name="Rohde M."/>
            <person name="Galperin M.Y."/>
            <person name="Jogler C."/>
        </authorList>
    </citation>
    <scope>NUCLEOTIDE SEQUENCE [LARGE SCALE GENOMIC DNA]</scope>
    <source>
        <strain evidence="2 3">ETA_A1</strain>
    </source>
</reference>
<organism evidence="2 3">
    <name type="scientific">Urbifossiella limnaea</name>
    <dbReference type="NCBI Taxonomy" id="2528023"/>
    <lineage>
        <taxon>Bacteria</taxon>
        <taxon>Pseudomonadati</taxon>
        <taxon>Planctomycetota</taxon>
        <taxon>Planctomycetia</taxon>
        <taxon>Gemmatales</taxon>
        <taxon>Gemmataceae</taxon>
        <taxon>Urbifossiella</taxon>
    </lineage>
</organism>
<evidence type="ECO:0000313" key="3">
    <source>
        <dbReference type="Proteomes" id="UP000319576"/>
    </source>
</evidence>
<keyword evidence="3" id="KW-1185">Reference proteome</keyword>
<dbReference type="EMBL" id="CP036273">
    <property type="protein sequence ID" value="QDU18594.1"/>
    <property type="molecule type" value="Genomic_DNA"/>
</dbReference>
<dbReference type="AlphaFoldDB" id="A0A517XM60"/>
<name>A0A517XM60_9BACT</name>
<feature type="compositionally biased region" description="Basic and acidic residues" evidence="1">
    <location>
        <begin position="39"/>
        <end position="70"/>
    </location>
</feature>
<feature type="region of interest" description="Disordered" evidence="1">
    <location>
        <begin position="1"/>
        <end position="70"/>
    </location>
</feature>
<accession>A0A517XM60</accession>
<dbReference type="RefSeq" id="WP_202920607.1">
    <property type="nucleotide sequence ID" value="NZ_CP036273.1"/>
</dbReference>
<sequence length="70" mass="8048">MPVDPDKRKMREVKRAVKKRGNKHRRQELKKTLAGNPEEAAHAEENLGRFRSDTLNGLDRDATRRKPDAG</sequence>
<evidence type="ECO:0000256" key="1">
    <source>
        <dbReference type="SAM" id="MobiDB-lite"/>
    </source>
</evidence>
<proteinExistence type="predicted"/>
<gene>
    <name evidence="2" type="ORF">ETAA1_04870</name>
</gene>
<protein>
    <submittedName>
        <fullName evidence="2">Uncharacterized protein</fullName>
    </submittedName>
</protein>
<dbReference type="KEGG" id="uli:ETAA1_04870"/>
<evidence type="ECO:0000313" key="2">
    <source>
        <dbReference type="EMBL" id="QDU18594.1"/>
    </source>
</evidence>